<dbReference type="InterPro" id="IPR015421">
    <property type="entry name" value="PyrdxlP-dep_Trfase_major"/>
</dbReference>
<dbReference type="PROSITE" id="PS50949">
    <property type="entry name" value="HTH_GNTR"/>
    <property type="match status" value="1"/>
</dbReference>
<dbReference type="EMBL" id="CP034235">
    <property type="protein sequence ID" value="QGQ94095.1"/>
    <property type="molecule type" value="Genomic_DNA"/>
</dbReference>
<comment type="similarity">
    <text evidence="2">In the C-terminal section; belongs to the class-I pyridoxal-phosphate-dependent aminotransferase family.</text>
</comment>
<dbReference type="SMART" id="SM00345">
    <property type="entry name" value="HTH_GNTR"/>
    <property type="match status" value="1"/>
</dbReference>
<dbReference type="GO" id="GO:0008483">
    <property type="term" value="F:transaminase activity"/>
    <property type="evidence" value="ECO:0007669"/>
    <property type="project" value="UniProtKB-KW"/>
</dbReference>
<dbReference type="PRINTS" id="PR00035">
    <property type="entry name" value="HTHGNTR"/>
</dbReference>
<dbReference type="InterPro" id="IPR004839">
    <property type="entry name" value="Aminotransferase_I/II_large"/>
</dbReference>
<keyword evidence="10" id="KW-1185">Reference proteome</keyword>
<accession>A0A6B8REW3</accession>
<dbReference type="AlphaFoldDB" id="A0A6B8REW3"/>
<name>A0A6B8REW3_9BACL</name>
<evidence type="ECO:0000256" key="5">
    <source>
        <dbReference type="ARBA" id="ARBA00023015"/>
    </source>
</evidence>
<dbReference type="InterPro" id="IPR015424">
    <property type="entry name" value="PyrdxlP-dep_Trfase"/>
</dbReference>
<dbReference type="Gene3D" id="3.90.1150.10">
    <property type="entry name" value="Aspartate Aminotransferase, domain 1"/>
    <property type="match status" value="1"/>
</dbReference>
<evidence type="ECO:0000256" key="4">
    <source>
        <dbReference type="ARBA" id="ARBA00022898"/>
    </source>
</evidence>
<dbReference type="RefSeq" id="WP_155699092.1">
    <property type="nucleotide sequence ID" value="NZ_CP034235.1"/>
</dbReference>
<dbReference type="CDD" id="cd00609">
    <property type="entry name" value="AAT_like"/>
    <property type="match status" value="1"/>
</dbReference>
<evidence type="ECO:0000259" key="8">
    <source>
        <dbReference type="PROSITE" id="PS50949"/>
    </source>
</evidence>
<evidence type="ECO:0000256" key="1">
    <source>
        <dbReference type="ARBA" id="ARBA00001933"/>
    </source>
</evidence>
<dbReference type="Pfam" id="PF00155">
    <property type="entry name" value="Aminotran_1_2"/>
    <property type="match status" value="1"/>
</dbReference>
<dbReference type="Gene3D" id="3.40.640.10">
    <property type="entry name" value="Type I PLP-dependent aspartate aminotransferase-like (Major domain)"/>
    <property type="match status" value="1"/>
</dbReference>
<keyword evidence="6" id="KW-0238">DNA-binding</keyword>
<dbReference type="OrthoDB" id="9802601at2"/>
<dbReference type="InterPro" id="IPR051446">
    <property type="entry name" value="HTH_trans_reg/aminotransferase"/>
</dbReference>
<keyword evidence="9" id="KW-0808">Transferase</keyword>
<dbReference type="GO" id="GO:0003700">
    <property type="term" value="F:DNA-binding transcription factor activity"/>
    <property type="evidence" value="ECO:0007669"/>
    <property type="project" value="InterPro"/>
</dbReference>
<dbReference type="GO" id="GO:0003677">
    <property type="term" value="F:DNA binding"/>
    <property type="evidence" value="ECO:0007669"/>
    <property type="project" value="UniProtKB-KW"/>
</dbReference>
<keyword evidence="4" id="KW-0663">Pyridoxal phosphate</keyword>
<reference evidence="10" key="1">
    <citation type="submission" date="2018-11" db="EMBL/GenBank/DDBJ databases">
        <title>Complete genome sequence of Paenibacillus sp. ML311-T8.</title>
        <authorList>
            <person name="Nam Y.-D."/>
            <person name="Kang J."/>
            <person name="Chung W.-H."/>
            <person name="Park Y.S."/>
        </authorList>
    </citation>
    <scope>NUCLEOTIDE SEQUENCE [LARGE SCALE GENOMIC DNA]</scope>
    <source>
        <strain evidence="10">ML311-T8</strain>
    </source>
</reference>
<keyword evidence="7" id="KW-0804">Transcription</keyword>
<dbReference type="Gene3D" id="1.10.10.10">
    <property type="entry name" value="Winged helix-like DNA-binding domain superfamily/Winged helix DNA-binding domain"/>
    <property type="match status" value="1"/>
</dbReference>
<evidence type="ECO:0000313" key="9">
    <source>
        <dbReference type="EMBL" id="QGQ94095.1"/>
    </source>
</evidence>
<dbReference type="KEGG" id="ppsc:EHS13_03820"/>
<dbReference type="InterPro" id="IPR015422">
    <property type="entry name" value="PyrdxlP-dep_Trfase_small"/>
</dbReference>
<dbReference type="PANTHER" id="PTHR46577:SF2">
    <property type="entry name" value="TRANSCRIPTIONAL REGULATORY PROTEIN"/>
    <property type="match status" value="1"/>
</dbReference>
<keyword evidence="3 9" id="KW-0032">Aminotransferase</keyword>
<sequence length="488" mass="54601">MTWKPQPNTEMPIFRQIFHYYENQIINGMLTPGAKFPAERELAAMFSVNRSTISAAFEELRAAGLVATKVGSGTRVSELMWETKPYHSPNWQRYTINRMYDPGLILQNQIHKAASKPNMINMTKGELSPDLMPLEFLKKLSSQLDFTQPYSYHDNFLGDPKLRGSLIEHLAKQQIHTSTQQLLVTSGVKHSLHLIAHTLLQPGEAIAVEGPSYLYAMQVFTAAGLRMVKIPMDANGLIPEAIPELYHKYRIRMVFTNPTFHNPTGTTLSLERRRALLAICEQLRLPIIEDDPYGMLHLDSPQTPPPALRALPSGEHSVIYLGTMSKFVTPGMRLGWIVAPLEVINKLAEAKNRTGYSSSHAGERLAQLYLDSPSADTQLNLILLALISRRKVLLSTLQDQMAHYATLAAPYIPAGGFYVWLKLKTPVPDRIIIEACINQGVLVYPGSIYGAEKGFFRLTYASIGESEIVEGVRRIKAALKRLQVKGDL</sequence>
<dbReference type="PANTHER" id="PTHR46577">
    <property type="entry name" value="HTH-TYPE TRANSCRIPTIONAL REGULATORY PROTEIN GABR"/>
    <property type="match status" value="1"/>
</dbReference>
<dbReference type="GO" id="GO:0030170">
    <property type="term" value="F:pyridoxal phosphate binding"/>
    <property type="evidence" value="ECO:0007669"/>
    <property type="project" value="InterPro"/>
</dbReference>
<comment type="cofactor">
    <cofactor evidence="1">
        <name>pyridoxal 5'-phosphate</name>
        <dbReference type="ChEBI" id="CHEBI:597326"/>
    </cofactor>
</comment>
<dbReference type="SUPFAM" id="SSF53383">
    <property type="entry name" value="PLP-dependent transferases"/>
    <property type="match status" value="1"/>
</dbReference>
<dbReference type="InterPro" id="IPR036388">
    <property type="entry name" value="WH-like_DNA-bd_sf"/>
</dbReference>
<evidence type="ECO:0000256" key="3">
    <source>
        <dbReference type="ARBA" id="ARBA00022576"/>
    </source>
</evidence>
<organism evidence="9 10">
    <name type="scientific">Paenibacillus psychroresistens</name>
    <dbReference type="NCBI Taxonomy" id="1778678"/>
    <lineage>
        <taxon>Bacteria</taxon>
        <taxon>Bacillati</taxon>
        <taxon>Bacillota</taxon>
        <taxon>Bacilli</taxon>
        <taxon>Bacillales</taxon>
        <taxon>Paenibacillaceae</taxon>
        <taxon>Paenibacillus</taxon>
    </lineage>
</organism>
<protein>
    <submittedName>
        <fullName evidence="9">PLP-dependent aminotransferase family protein</fullName>
    </submittedName>
</protein>
<dbReference type="InterPro" id="IPR036390">
    <property type="entry name" value="WH_DNA-bd_sf"/>
</dbReference>
<proteinExistence type="inferred from homology"/>
<dbReference type="SUPFAM" id="SSF46785">
    <property type="entry name" value="Winged helix' DNA-binding domain"/>
    <property type="match status" value="1"/>
</dbReference>
<gene>
    <name evidence="9" type="ORF">EHS13_03820</name>
</gene>
<evidence type="ECO:0000256" key="7">
    <source>
        <dbReference type="ARBA" id="ARBA00023163"/>
    </source>
</evidence>
<dbReference type="CDD" id="cd07377">
    <property type="entry name" value="WHTH_GntR"/>
    <property type="match status" value="1"/>
</dbReference>
<evidence type="ECO:0000256" key="2">
    <source>
        <dbReference type="ARBA" id="ARBA00005384"/>
    </source>
</evidence>
<feature type="domain" description="HTH gntR-type" evidence="8">
    <location>
        <begin position="11"/>
        <end position="79"/>
    </location>
</feature>
<evidence type="ECO:0000313" key="10">
    <source>
        <dbReference type="Proteomes" id="UP000426246"/>
    </source>
</evidence>
<keyword evidence="5" id="KW-0805">Transcription regulation</keyword>
<evidence type="ECO:0000256" key="6">
    <source>
        <dbReference type="ARBA" id="ARBA00023125"/>
    </source>
</evidence>
<dbReference type="Pfam" id="PF00392">
    <property type="entry name" value="GntR"/>
    <property type="match status" value="1"/>
</dbReference>
<dbReference type="Proteomes" id="UP000426246">
    <property type="component" value="Chromosome"/>
</dbReference>
<dbReference type="InterPro" id="IPR000524">
    <property type="entry name" value="Tscrpt_reg_HTH_GntR"/>
</dbReference>